<gene>
    <name evidence="1" type="ORF">GCM10012280_49320</name>
</gene>
<reference evidence="1" key="1">
    <citation type="journal article" date="2014" name="Int. J. Syst. Evol. Microbiol.">
        <title>Complete genome sequence of Corynebacterium casei LMG S-19264T (=DSM 44701T), isolated from a smear-ripened cheese.</title>
        <authorList>
            <consortium name="US DOE Joint Genome Institute (JGI-PGF)"/>
            <person name="Walter F."/>
            <person name="Albersmeier A."/>
            <person name="Kalinowski J."/>
            <person name="Ruckert C."/>
        </authorList>
    </citation>
    <scope>NUCLEOTIDE SEQUENCE</scope>
    <source>
        <strain evidence="1">CGMCC 4.7201</strain>
    </source>
</reference>
<protein>
    <submittedName>
        <fullName evidence="1">Uncharacterized protein</fullName>
    </submittedName>
</protein>
<evidence type="ECO:0000313" key="2">
    <source>
        <dbReference type="Proteomes" id="UP000641932"/>
    </source>
</evidence>
<comment type="caution">
    <text evidence="1">The sequence shown here is derived from an EMBL/GenBank/DDBJ whole genome shotgun (WGS) entry which is preliminary data.</text>
</comment>
<dbReference type="AlphaFoldDB" id="A0A917ZVT1"/>
<evidence type="ECO:0000313" key="1">
    <source>
        <dbReference type="EMBL" id="GGO94447.1"/>
    </source>
</evidence>
<proteinExistence type="predicted"/>
<accession>A0A917ZVT1</accession>
<dbReference type="EMBL" id="BMMS01000023">
    <property type="protein sequence ID" value="GGO94447.1"/>
    <property type="molecule type" value="Genomic_DNA"/>
</dbReference>
<reference evidence="1" key="2">
    <citation type="submission" date="2020-09" db="EMBL/GenBank/DDBJ databases">
        <authorList>
            <person name="Sun Q."/>
            <person name="Zhou Y."/>
        </authorList>
    </citation>
    <scope>NUCLEOTIDE SEQUENCE</scope>
    <source>
        <strain evidence="1">CGMCC 4.7201</strain>
    </source>
</reference>
<dbReference type="Proteomes" id="UP000641932">
    <property type="component" value="Unassembled WGS sequence"/>
</dbReference>
<keyword evidence="2" id="KW-1185">Reference proteome</keyword>
<organism evidence="1 2">
    <name type="scientific">Wenjunlia tyrosinilytica</name>
    <dbReference type="NCBI Taxonomy" id="1544741"/>
    <lineage>
        <taxon>Bacteria</taxon>
        <taxon>Bacillati</taxon>
        <taxon>Actinomycetota</taxon>
        <taxon>Actinomycetes</taxon>
        <taxon>Kitasatosporales</taxon>
        <taxon>Streptomycetaceae</taxon>
        <taxon>Wenjunlia</taxon>
    </lineage>
</organism>
<sequence length="336" mass="36665">MSFIDATRSVERQRFFDGQRLFASDLQGIEAFNHEMRRLHNQSLHQPGIGNGFAVSGRKGDKEAGVEPGYAIDDLGREIVLTTSRTIQTPPVAGDAEGKPQRYVLTVRYPDDAELEEVELREGICDTRGAVRLREEPVFSWVPLNPDGSPAQDRAAIVSGRSLILAEIAVRGCRLDKDLSIAQRRNARPPTRPYIACGVQQPTVWEPWDPWEDGNLPDAGKLALPVRGTYRLAGGLQAPVDTRSGGFLTTPGYFGRIDGPRIIGIPAGDGEPRVVLDGLLSIVDPTATGFTAQVLVLAFEQDRVEPTPSGDVKDPRPPEPADLVTEWQVGWMGVEG</sequence>
<name>A0A917ZVT1_9ACTN</name>
<dbReference type="RefSeq" id="WP_189133986.1">
    <property type="nucleotide sequence ID" value="NZ_BMMS01000023.1"/>
</dbReference>